<evidence type="ECO:0000256" key="2">
    <source>
        <dbReference type="ARBA" id="ARBA00023136"/>
    </source>
</evidence>
<evidence type="ECO:0000256" key="5">
    <source>
        <dbReference type="SAM" id="MobiDB-lite"/>
    </source>
</evidence>
<evidence type="ECO:0000256" key="1">
    <source>
        <dbReference type="ARBA" id="ARBA00004442"/>
    </source>
</evidence>
<evidence type="ECO:0000256" key="4">
    <source>
        <dbReference type="PROSITE-ProRule" id="PRU00473"/>
    </source>
</evidence>
<evidence type="ECO:0000313" key="7">
    <source>
        <dbReference type="EMBL" id="UOE39745.1"/>
    </source>
</evidence>
<evidence type="ECO:0000259" key="6">
    <source>
        <dbReference type="PROSITE" id="PS51123"/>
    </source>
</evidence>
<dbReference type="PANTHER" id="PTHR30329:SF21">
    <property type="entry name" value="LIPOPROTEIN YIAD-RELATED"/>
    <property type="match status" value="1"/>
</dbReference>
<dbReference type="InterPro" id="IPR036737">
    <property type="entry name" value="OmpA-like_sf"/>
</dbReference>
<feature type="domain" description="OmpA-like" evidence="6">
    <location>
        <begin position="321"/>
        <end position="435"/>
    </location>
</feature>
<dbReference type="EMBL" id="CP094532">
    <property type="protein sequence ID" value="UOE39745.1"/>
    <property type="molecule type" value="Genomic_DNA"/>
</dbReference>
<dbReference type="SUPFAM" id="SSF49899">
    <property type="entry name" value="Concanavalin A-like lectins/glucanases"/>
    <property type="match status" value="1"/>
</dbReference>
<dbReference type="CDD" id="cd07185">
    <property type="entry name" value="OmpA_C-like"/>
    <property type="match status" value="1"/>
</dbReference>
<dbReference type="Proteomes" id="UP000831460">
    <property type="component" value="Chromosome"/>
</dbReference>
<name>A0ABY4BT35_9FLAO</name>
<feature type="compositionally biased region" description="Low complexity" evidence="5">
    <location>
        <begin position="71"/>
        <end position="84"/>
    </location>
</feature>
<dbReference type="RefSeq" id="WP_243547516.1">
    <property type="nucleotide sequence ID" value="NZ_CP094532.1"/>
</dbReference>
<dbReference type="InterPro" id="IPR050330">
    <property type="entry name" value="Bact_OuterMem_StrucFunc"/>
</dbReference>
<sequence>MKKTLLGSLLLFGIFIGNAQIFDRIKNAAKNAAERKIENKSGDVVDKGLEKVEEGIGDIFKKKDKQTDAKNNNPQTNQQTSPQSGNTDYSQYKGSTFIPGKNLLFYEDFSTARIGSGNANWHLYEYDPSDDVEKPSVRTISSASGNWLKMPRKGFVFPNSFKNLPEQFTLEFDLYADPQKMSEMEGGFRTNFVVLDDRSEYSMYWAAEPSIELDVHPHGSTKVVYVSAQSEYNSNLSGKKLLFENTFKSNWNPGAVNRVSIYRNGNQVALYLNGKEMLNLANGLSKKAQYNLIFSTNMWGDGMYLSNIRIAGNVPNATNEMKFEGKFVTNSIYFDVNSSRIKPESWATLNNTAQAIRATSGNILIVGYTDSDGADEANLKLSQSRAASVKNALVKEFGIDASRLITDGKGETQPITSNNTASGKAQNRRVEFIKL</sequence>
<dbReference type="PRINTS" id="PR01021">
    <property type="entry name" value="OMPADOMAIN"/>
</dbReference>
<dbReference type="PROSITE" id="PS51123">
    <property type="entry name" value="OMPA_2"/>
    <property type="match status" value="1"/>
</dbReference>
<organism evidence="7 8">
    <name type="scientific">Chryseobacterium suipulveris</name>
    <dbReference type="NCBI Taxonomy" id="2929800"/>
    <lineage>
        <taxon>Bacteria</taxon>
        <taxon>Pseudomonadati</taxon>
        <taxon>Bacteroidota</taxon>
        <taxon>Flavobacteriia</taxon>
        <taxon>Flavobacteriales</taxon>
        <taxon>Weeksellaceae</taxon>
        <taxon>Chryseobacterium group</taxon>
        <taxon>Chryseobacterium</taxon>
    </lineage>
</organism>
<dbReference type="PANTHER" id="PTHR30329">
    <property type="entry name" value="STATOR ELEMENT OF FLAGELLAR MOTOR COMPLEX"/>
    <property type="match status" value="1"/>
</dbReference>
<evidence type="ECO:0000256" key="3">
    <source>
        <dbReference type="ARBA" id="ARBA00023237"/>
    </source>
</evidence>
<dbReference type="InterPro" id="IPR006664">
    <property type="entry name" value="OMP_bac"/>
</dbReference>
<dbReference type="InterPro" id="IPR006665">
    <property type="entry name" value="OmpA-like"/>
</dbReference>
<proteinExistence type="predicted"/>
<feature type="region of interest" description="Disordered" evidence="5">
    <location>
        <begin position="60"/>
        <end position="91"/>
    </location>
</feature>
<keyword evidence="3" id="KW-0998">Cell outer membrane</keyword>
<comment type="subcellular location">
    <subcellularLocation>
        <location evidence="1">Cell outer membrane</location>
    </subcellularLocation>
</comment>
<dbReference type="Gene3D" id="3.30.1330.60">
    <property type="entry name" value="OmpA-like domain"/>
    <property type="match status" value="1"/>
</dbReference>
<keyword evidence="2 4" id="KW-0472">Membrane</keyword>
<dbReference type="InterPro" id="IPR013320">
    <property type="entry name" value="ConA-like_dom_sf"/>
</dbReference>
<dbReference type="SUPFAM" id="SSF103088">
    <property type="entry name" value="OmpA-like"/>
    <property type="match status" value="1"/>
</dbReference>
<keyword evidence="8" id="KW-1185">Reference proteome</keyword>
<protein>
    <submittedName>
        <fullName evidence="7">OmpA family protein</fullName>
    </submittedName>
</protein>
<dbReference type="Pfam" id="PF00691">
    <property type="entry name" value="OmpA"/>
    <property type="match status" value="1"/>
</dbReference>
<evidence type="ECO:0000313" key="8">
    <source>
        <dbReference type="Proteomes" id="UP000831460"/>
    </source>
</evidence>
<reference evidence="7 8" key="1">
    <citation type="submission" date="2022-03" db="EMBL/GenBank/DDBJ databases">
        <title>Chryseobacterium sp. isolated from particulate matters in swine house.</title>
        <authorList>
            <person name="Won M."/>
            <person name="Kim S.-J."/>
            <person name="Kwon S.-W."/>
        </authorList>
    </citation>
    <scope>NUCLEOTIDE SEQUENCE [LARGE SCALE GENOMIC DNA]</scope>
    <source>
        <strain evidence="7 8">SC2-2</strain>
    </source>
</reference>
<accession>A0ABY4BT35</accession>
<gene>
    <name evidence="7" type="ORF">MTP09_07370</name>
</gene>